<dbReference type="Gene3D" id="1.20.1250.20">
    <property type="entry name" value="MFS general substrate transporter like domains"/>
    <property type="match status" value="1"/>
</dbReference>
<evidence type="ECO:0000256" key="4">
    <source>
        <dbReference type="ARBA" id="ARBA00022692"/>
    </source>
</evidence>
<keyword evidence="2" id="KW-0813">Transport</keyword>
<feature type="transmembrane region" description="Helical" evidence="7">
    <location>
        <begin position="350"/>
        <end position="368"/>
    </location>
</feature>
<feature type="transmembrane region" description="Helical" evidence="7">
    <location>
        <begin position="17"/>
        <end position="40"/>
    </location>
</feature>
<dbReference type="AlphaFoldDB" id="A0A1B2I7R8"/>
<evidence type="ECO:0000256" key="6">
    <source>
        <dbReference type="ARBA" id="ARBA00023136"/>
    </source>
</evidence>
<feature type="transmembrane region" description="Helical" evidence="7">
    <location>
        <begin position="380"/>
        <end position="397"/>
    </location>
</feature>
<dbReference type="EMBL" id="CP016757">
    <property type="protein sequence ID" value="ANZ46012.1"/>
    <property type="molecule type" value="Genomic_DNA"/>
</dbReference>
<dbReference type="PANTHER" id="PTHR23513:SF11">
    <property type="entry name" value="STAPHYLOFERRIN A TRANSPORTER"/>
    <property type="match status" value="1"/>
</dbReference>
<evidence type="ECO:0000256" key="1">
    <source>
        <dbReference type="ARBA" id="ARBA00004651"/>
    </source>
</evidence>
<evidence type="ECO:0000313" key="8">
    <source>
        <dbReference type="EMBL" id="ANZ46012.1"/>
    </source>
</evidence>
<feature type="transmembrane region" description="Helical" evidence="7">
    <location>
        <begin position="289"/>
        <end position="307"/>
    </location>
</feature>
<dbReference type="OrthoDB" id="9763297at2"/>
<evidence type="ECO:0000256" key="5">
    <source>
        <dbReference type="ARBA" id="ARBA00022989"/>
    </source>
</evidence>
<proteinExistence type="predicted"/>
<evidence type="ECO:0000313" key="9">
    <source>
        <dbReference type="Proteomes" id="UP000093044"/>
    </source>
</evidence>
<keyword evidence="9" id="KW-1185">Reference proteome</keyword>
<dbReference type="InterPro" id="IPR010290">
    <property type="entry name" value="TM_effector"/>
</dbReference>
<evidence type="ECO:0008006" key="10">
    <source>
        <dbReference type="Google" id="ProtNLM"/>
    </source>
</evidence>
<dbReference type="CDD" id="cd06173">
    <property type="entry name" value="MFS_MefA_like"/>
    <property type="match status" value="1"/>
</dbReference>
<name>A0A1B2I7R8_9BACT</name>
<feature type="transmembrane region" description="Helical" evidence="7">
    <location>
        <begin position="81"/>
        <end position="114"/>
    </location>
</feature>
<evidence type="ECO:0000256" key="2">
    <source>
        <dbReference type="ARBA" id="ARBA00022448"/>
    </source>
</evidence>
<dbReference type="SUPFAM" id="SSF103473">
    <property type="entry name" value="MFS general substrate transporter"/>
    <property type="match status" value="1"/>
</dbReference>
<keyword evidence="3" id="KW-1003">Cell membrane</keyword>
<protein>
    <recommendedName>
        <fullName evidence="10">MFS transporter</fullName>
    </recommendedName>
</protein>
<sequence length="417" mass="45830">MIFPNALRALNSRNYRLFFAAQTVSMTGLWMHRVAVGWLVFRLTDSNSALGLMDFVASLPICLLSPFAGAVIERLDLRKTLFYLQAGCMCIAFMLAFLTLTELISFRLVIILAVSRGMLDAFELPTRYSLVSYMVDSKDDVANAVALNSTLFNTARMIGPTVGGFVIHAFGESFCFLSNGFCYLTTLGALRMMRMKKPPIGKTGGESHPLRDTWEGIKMARRFAPYRYFLTLITITGFFSFPTIILMPAMAKSVLHGNSKTLGLLLMGVAIGALAGSLLMASRKTTADYSWWCTRTCLGFGLSVMLFSLSRSILFGIVLAAPVGFCMVTCTIACNTLMQTMSSDASRSRIMALYTLAIVGIPPFGSLLSGKLGDIVGTSWALFICGIFCTVTAYYYMKKIDKVSYQILRALKREGAL</sequence>
<feature type="transmembrane region" description="Helical" evidence="7">
    <location>
        <begin position="165"/>
        <end position="190"/>
    </location>
</feature>
<organism evidence="8 9">
    <name type="scientific">Cloacibacillus porcorum</name>
    <dbReference type="NCBI Taxonomy" id="1197717"/>
    <lineage>
        <taxon>Bacteria</taxon>
        <taxon>Thermotogati</taxon>
        <taxon>Synergistota</taxon>
        <taxon>Synergistia</taxon>
        <taxon>Synergistales</taxon>
        <taxon>Synergistaceae</taxon>
        <taxon>Cloacibacillus</taxon>
    </lineage>
</organism>
<comment type="subcellular location">
    <subcellularLocation>
        <location evidence="1">Cell membrane</location>
        <topology evidence="1">Multi-pass membrane protein</topology>
    </subcellularLocation>
</comment>
<feature type="transmembrane region" description="Helical" evidence="7">
    <location>
        <begin position="52"/>
        <end position="72"/>
    </location>
</feature>
<dbReference type="GO" id="GO:0005886">
    <property type="term" value="C:plasma membrane"/>
    <property type="evidence" value="ECO:0007669"/>
    <property type="project" value="UniProtKB-SubCell"/>
</dbReference>
<accession>A0A1B2I7R8</accession>
<keyword evidence="4 7" id="KW-0812">Transmembrane</keyword>
<dbReference type="Pfam" id="PF05977">
    <property type="entry name" value="MFS_3"/>
    <property type="match status" value="1"/>
</dbReference>
<dbReference type="RefSeq" id="WP_066747375.1">
    <property type="nucleotide sequence ID" value="NZ_CP016757.1"/>
</dbReference>
<feature type="transmembrane region" description="Helical" evidence="7">
    <location>
        <begin position="262"/>
        <end position="282"/>
    </location>
</feature>
<dbReference type="GeneID" id="83058856"/>
<evidence type="ECO:0000256" key="7">
    <source>
        <dbReference type="SAM" id="Phobius"/>
    </source>
</evidence>
<dbReference type="PANTHER" id="PTHR23513">
    <property type="entry name" value="INTEGRAL MEMBRANE EFFLUX PROTEIN-RELATED"/>
    <property type="match status" value="1"/>
</dbReference>
<feature type="transmembrane region" description="Helical" evidence="7">
    <location>
        <begin position="313"/>
        <end position="338"/>
    </location>
</feature>
<dbReference type="STRING" id="1197717.BED41_13470"/>
<dbReference type="Proteomes" id="UP000093044">
    <property type="component" value="Chromosome"/>
</dbReference>
<reference evidence="8" key="1">
    <citation type="submission" date="2016-08" db="EMBL/GenBank/DDBJ databases">
        <title>Complete genome of Cloacibacillus porcorum.</title>
        <authorList>
            <person name="Looft T."/>
            <person name="Bayles D.O."/>
            <person name="Alt D.P."/>
        </authorList>
    </citation>
    <scope>NUCLEOTIDE SEQUENCE [LARGE SCALE GENOMIC DNA]</scope>
    <source>
        <strain evidence="8">CL-84</strain>
    </source>
</reference>
<evidence type="ECO:0000256" key="3">
    <source>
        <dbReference type="ARBA" id="ARBA00022475"/>
    </source>
</evidence>
<keyword evidence="5 7" id="KW-1133">Transmembrane helix</keyword>
<dbReference type="InterPro" id="IPR036259">
    <property type="entry name" value="MFS_trans_sf"/>
</dbReference>
<feature type="transmembrane region" description="Helical" evidence="7">
    <location>
        <begin position="228"/>
        <end position="250"/>
    </location>
</feature>
<dbReference type="KEGG" id="cpor:BED41_13470"/>
<gene>
    <name evidence="8" type="ORF">BED41_13470</name>
</gene>
<keyword evidence="6 7" id="KW-0472">Membrane</keyword>